<feature type="compositionally biased region" description="Low complexity" evidence="1">
    <location>
        <begin position="474"/>
        <end position="483"/>
    </location>
</feature>
<dbReference type="STRING" id="641025.SAMN05421507_10753"/>
<dbReference type="AlphaFoldDB" id="A0A1H0RRU0"/>
<feature type="domain" description="CoA-binding" evidence="2">
    <location>
        <begin position="3"/>
        <end position="98"/>
    </location>
</feature>
<dbReference type="SUPFAM" id="SSF56059">
    <property type="entry name" value="Glutathione synthetase ATP-binding domain-like"/>
    <property type="match status" value="1"/>
</dbReference>
<dbReference type="InterPro" id="IPR003781">
    <property type="entry name" value="CoA-bd"/>
</dbReference>
<dbReference type="Proteomes" id="UP000199691">
    <property type="component" value="Unassembled WGS sequence"/>
</dbReference>
<dbReference type="InterPro" id="IPR016102">
    <property type="entry name" value="Succinyl-CoA_synth-like"/>
</dbReference>
<gene>
    <name evidence="3" type="ORF">SAMN05421507_10753</name>
</gene>
<dbReference type="EMBL" id="FNIX01000007">
    <property type="protein sequence ID" value="SDP32224.1"/>
    <property type="molecule type" value="Genomic_DNA"/>
</dbReference>
<evidence type="ECO:0000313" key="3">
    <source>
        <dbReference type="EMBL" id="SDP32224.1"/>
    </source>
</evidence>
<dbReference type="PANTHER" id="PTHR42793:SF1">
    <property type="entry name" value="PEPTIDYL-LYSINE N-ACETYLTRANSFERASE PATZ"/>
    <property type="match status" value="1"/>
</dbReference>
<evidence type="ECO:0000259" key="2">
    <source>
        <dbReference type="SMART" id="SM00881"/>
    </source>
</evidence>
<dbReference type="Gene3D" id="3.40.50.261">
    <property type="entry name" value="Succinyl-CoA synthetase domains"/>
    <property type="match status" value="2"/>
</dbReference>
<sequence length="738" mass="76067">MIFSDPASVAVVGASDDPAKWGHWLARGALVGHDRRAVHLVNRGGGAVLGRPTVRSLSELDEAPELVVLAVPAAHVPAVVDEALAVGVRGFVGIPSGIDDRVIGRIRESGARLLGPNCLGVFDAATSLHLAWGEFQAGSLGVVSQSGQVGLEIAGFAAASGIGISRFVSVGNQADVTATEALLDLVSHDLTTVVGVYLESFGPGIVAAMSALRAAGKPVVLLTVGSSVAAQEAALTHTGALTSSLDVVDAACRRACARRVSTPAALVDLAAVLTSGVPRGVRVGVISDSGGQGAIAADLAVAAGLVVPTLTAVDGLPEGASRRNPIDLAGAGERDLVNYARAVEVLVRGGEVDSVVLSGYFGSYGEDTPSLESAEVEVAGRICALARETGVPVVVHSMREGSAAVRALRAGGVPVQHTIERVVAALGDAARFGVLDQRSGRAASGPELSVPAGRMEAGGPPGGDACVSLPGATGPRRAGPQAERAAREAGEVEHQAGRAARRADQAEQAARQADQAVPCEPGYLAARDLLTFVNFPRAHAVTTAADLEATKLQPPFALKADWLAHKSEHGGVELDLTDPVPAFERMRARLGPGTYVLEEMDSRRNTVELIIGARRDRSFGPVVLVGVGGIHAELFRDTTVELAPVTTATAREMLERLTSAPLLSGRRGEPEADVAQLADVIAKMSETLAARPDLEEIELNPVRVGPDGVIAVDALIIPTRVPEPQQDVLLRLRDCAAR</sequence>
<dbReference type="GO" id="GO:0005524">
    <property type="term" value="F:ATP binding"/>
    <property type="evidence" value="ECO:0007669"/>
    <property type="project" value="InterPro"/>
</dbReference>
<proteinExistence type="predicted"/>
<reference evidence="4" key="1">
    <citation type="submission" date="2016-10" db="EMBL/GenBank/DDBJ databases">
        <authorList>
            <person name="Varghese N."/>
            <person name="Submissions S."/>
        </authorList>
    </citation>
    <scope>NUCLEOTIDE SEQUENCE [LARGE SCALE GENOMIC DNA]</scope>
    <source>
        <strain evidence="4">CGMCC 4.6609</strain>
    </source>
</reference>
<dbReference type="Gene3D" id="3.30.470.20">
    <property type="entry name" value="ATP-grasp fold, B domain"/>
    <property type="match status" value="1"/>
</dbReference>
<keyword evidence="4" id="KW-1185">Reference proteome</keyword>
<dbReference type="Pfam" id="PF13549">
    <property type="entry name" value="ATP-grasp_5"/>
    <property type="match status" value="1"/>
</dbReference>
<evidence type="ECO:0000256" key="1">
    <source>
        <dbReference type="SAM" id="MobiDB-lite"/>
    </source>
</evidence>
<feature type="compositionally biased region" description="Basic and acidic residues" evidence="1">
    <location>
        <begin position="484"/>
        <end position="502"/>
    </location>
</feature>
<evidence type="ECO:0000313" key="4">
    <source>
        <dbReference type="Proteomes" id="UP000199691"/>
    </source>
</evidence>
<dbReference type="PANTHER" id="PTHR42793">
    <property type="entry name" value="COA BINDING DOMAIN CONTAINING PROTEIN"/>
    <property type="match status" value="1"/>
</dbReference>
<name>A0A1H0RRU0_9PSEU</name>
<dbReference type="Gene3D" id="3.30.1490.20">
    <property type="entry name" value="ATP-grasp fold, A domain"/>
    <property type="match status" value="1"/>
</dbReference>
<protein>
    <submittedName>
        <fullName evidence="3">Acyl-CoA synthetase (NDP forming)</fullName>
    </submittedName>
</protein>
<dbReference type="InterPro" id="IPR032875">
    <property type="entry name" value="Succ_CoA_lig_flav_dom"/>
</dbReference>
<organism evidence="3 4">
    <name type="scientific">Lentzea jiangxiensis</name>
    <dbReference type="NCBI Taxonomy" id="641025"/>
    <lineage>
        <taxon>Bacteria</taxon>
        <taxon>Bacillati</taxon>
        <taxon>Actinomycetota</taxon>
        <taxon>Actinomycetes</taxon>
        <taxon>Pseudonocardiales</taxon>
        <taxon>Pseudonocardiaceae</taxon>
        <taxon>Lentzea</taxon>
    </lineage>
</organism>
<dbReference type="Pfam" id="PF13380">
    <property type="entry name" value="CoA_binding_2"/>
    <property type="match status" value="1"/>
</dbReference>
<feature type="region of interest" description="Disordered" evidence="1">
    <location>
        <begin position="441"/>
        <end position="502"/>
    </location>
</feature>
<dbReference type="Pfam" id="PF13607">
    <property type="entry name" value="Succ_CoA_lig"/>
    <property type="match status" value="1"/>
</dbReference>
<dbReference type="RefSeq" id="WP_176959859.1">
    <property type="nucleotide sequence ID" value="NZ_FNIX01000007.1"/>
</dbReference>
<dbReference type="SMART" id="SM00881">
    <property type="entry name" value="CoA_binding"/>
    <property type="match status" value="1"/>
</dbReference>
<dbReference type="InterPro" id="IPR036291">
    <property type="entry name" value="NAD(P)-bd_dom_sf"/>
</dbReference>
<dbReference type="SUPFAM" id="SSF51735">
    <property type="entry name" value="NAD(P)-binding Rossmann-fold domains"/>
    <property type="match status" value="1"/>
</dbReference>
<dbReference type="SUPFAM" id="SSF52210">
    <property type="entry name" value="Succinyl-CoA synthetase domains"/>
    <property type="match status" value="2"/>
</dbReference>
<dbReference type="InterPro" id="IPR013815">
    <property type="entry name" value="ATP_grasp_subdomain_1"/>
</dbReference>
<dbReference type="Gene3D" id="3.40.50.720">
    <property type="entry name" value="NAD(P)-binding Rossmann-like Domain"/>
    <property type="match status" value="1"/>
</dbReference>
<accession>A0A1H0RRU0</accession>